<sequence length="65" mass="7934">MKRAIKQSEIQKNKTMMAYVKVTELQFEEVNKMIFIRRRTYSEMKEGLFNKIEQNQAMRYVEVIL</sequence>
<dbReference type="Proteomes" id="UP000692954">
    <property type="component" value="Unassembled WGS sequence"/>
</dbReference>
<organism evidence="1 2">
    <name type="scientific">Paramecium sonneborni</name>
    <dbReference type="NCBI Taxonomy" id="65129"/>
    <lineage>
        <taxon>Eukaryota</taxon>
        <taxon>Sar</taxon>
        <taxon>Alveolata</taxon>
        <taxon>Ciliophora</taxon>
        <taxon>Intramacronucleata</taxon>
        <taxon>Oligohymenophorea</taxon>
        <taxon>Peniculida</taxon>
        <taxon>Parameciidae</taxon>
        <taxon>Paramecium</taxon>
    </lineage>
</organism>
<proteinExistence type="predicted"/>
<evidence type="ECO:0000313" key="2">
    <source>
        <dbReference type="Proteomes" id="UP000692954"/>
    </source>
</evidence>
<evidence type="ECO:0000313" key="1">
    <source>
        <dbReference type="EMBL" id="CAD8070052.1"/>
    </source>
</evidence>
<comment type="caution">
    <text evidence="1">The sequence shown here is derived from an EMBL/GenBank/DDBJ whole genome shotgun (WGS) entry which is preliminary data.</text>
</comment>
<accession>A0A8S1LUW2</accession>
<name>A0A8S1LUW2_9CILI</name>
<dbReference type="EMBL" id="CAJJDN010000026">
    <property type="protein sequence ID" value="CAD8070052.1"/>
    <property type="molecule type" value="Genomic_DNA"/>
</dbReference>
<reference evidence="1" key="1">
    <citation type="submission" date="2021-01" db="EMBL/GenBank/DDBJ databases">
        <authorList>
            <consortium name="Genoscope - CEA"/>
            <person name="William W."/>
        </authorList>
    </citation>
    <scope>NUCLEOTIDE SEQUENCE</scope>
</reference>
<gene>
    <name evidence="1" type="ORF">PSON_ATCC_30995.1.T0260192</name>
</gene>
<keyword evidence="2" id="KW-1185">Reference proteome</keyword>
<protein>
    <submittedName>
        <fullName evidence="1">Uncharacterized protein</fullName>
    </submittedName>
</protein>
<dbReference type="AlphaFoldDB" id="A0A8S1LUW2"/>